<dbReference type="AlphaFoldDB" id="A0A6J1W220"/>
<dbReference type="Proteomes" id="UP000504612">
    <property type="component" value="Unplaced"/>
</dbReference>
<keyword evidence="1" id="KW-1185">Reference proteome</keyword>
<name>A0A6J1W220_9SAUR</name>
<evidence type="ECO:0000313" key="1">
    <source>
        <dbReference type="Proteomes" id="UP000504612"/>
    </source>
</evidence>
<accession>A0A6J1W220</accession>
<sequence length="103" mass="11650">MEDGGQKEVIDLNSFRSHRGKDRVNHRDEGLITISDSSDEDLPVMLDTPVNLQWEDEDDEDVVILMEVSPPFSVFQLRDDQPLIANKHGLKDVIFACKSGDPK</sequence>
<dbReference type="RefSeq" id="XP_026549220.1">
    <property type="nucleotide sequence ID" value="XM_026693435.1"/>
</dbReference>
<organism evidence="1 2">
    <name type="scientific">Notechis scutatus</name>
    <name type="common">mainland tiger snake</name>
    <dbReference type="NCBI Taxonomy" id="8663"/>
    <lineage>
        <taxon>Eukaryota</taxon>
        <taxon>Metazoa</taxon>
        <taxon>Chordata</taxon>
        <taxon>Craniata</taxon>
        <taxon>Vertebrata</taxon>
        <taxon>Euteleostomi</taxon>
        <taxon>Lepidosauria</taxon>
        <taxon>Squamata</taxon>
        <taxon>Bifurcata</taxon>
        <taxon>Unidentata</taxon>
        <taxon>Episquamata</taxon>
        <taxon>Toxicofera</taxon>
        <taxon>Serpentes</taxon>
        <taxon>Colubroidea</taxon>
        <taxon>Elapidae</taxon>
        <taxon>Hydrophiinae</taxon>
        <taxon>Notechis</taxon>
    </lineage>
</organism>
<gene>
    <name evidence="2" type="primary">LOC113431063</name>
</gene>
<protein>
    <submittedName>
        <fullName evidence="2">E3 ubiquitin-protein ligase RNF216-like</fullName>
    </submittedName>
</protein>
<feature type="non-terminal residue" evidence="2">
    <location>
        <position position="103"/>
    </location>
</feature>
<reference evidence="2" key="1">
    <citation type="submission" date="2025-08" db="UniProtKB">
        <authorList>
            <consortium name="RefSeq"/>
        </authorList>
    </citation>
    <scope>IDENTIFICATION</scope>
</reference>
<proteinExistence type="predicted"/>
<evidence type="ECO:0000313" key="2">
    <source>
        <dbReference type="RefSeq" id="XP_026549220.1"/>
    </source>
</evidence>
<dbReference type="KEGG" id="nss:113431063"/>
<dbReference type="GeneID" id="113431063"/>